<dbReference type="STRING" id="48256.CLHUN_41250"/>
<dbReference type="InterPro" id="IPR015422">
    <property type="entry name" value="PyrdxlP-dep_Trfase_small"/>
</dbReference>
<dbReference type="PROSITE" id="PS50949">
    <property type="entry name" value="HTH_GNTR"/>
    <property type="match status" value="1"/>
</dbReference>
<protein>
    <submittedName>
        <fullName evidence="7">2-aminoadipate transaminase</fullName>
        <ecNumber evidence="7">2.6.1.39</ecNumber>
    </submittedName>
</protein>
<evidence type="ECO:0000259" key="6">
    <source>
        <dbReference type="PROSITE" id="PS50949"/>
    </source>
</evidence>
<evidence type="ECO:0000313" key="8">
    <source>
        <dbReference type="Proteomes" id="UP000191554"/>
    </source>
</evidence>
<dbReference type="InterPro" id="IPR000524">
    <property type="entry name" value="Tscrpt_reg_HTH_GntR"/>
</dbReference>
<dbReference type="InterPro" id="IPR036388">
    <property type="entry name" value="WH-like_DNA-bd_sf"/>
</dbReference>
<dbReference type="GO" id="GO:0003677">
    <property type="term" value="F:DNA binding"/>
    <property type="evidence" value="ECO:0007669"/>
    <property type="project" value="UniProtKB-KW"/>
</dbReference>
<evidence type="ECO:0000313" key="7">
    <source>
        <dbReference type="EMBL" id="OPX42010.1"/>
    </source>
</evidence>
<dbReference type="InterPro" id="IPR036390">
    <property type="entry name" value="WH_DNA-bd_sf"/>
</dbReference>
<name>A0A1V4SDT1_RUMHU</name>
<dbReference type="RefSeq" id="WP_080066573.1">
    <property type="nucleotide sequence ID" value="NZ_MZGX01000037.1"/>
</dbReference>
<dbReference type="SUPFAM" id="SSF53383">
    <property type="entry name" value="PLP-dependent transferases"/>
    <property type="match status" value="1"/>
</dbReference>
<reference evidence="7 8" key="1">
    <citation type="submission" date="2017-03" db="EMBL/GenBank/DDBJ databases">
        <title>Genome sequence of Clostridium hungatei DSM 14427.</title>
        <authorList>
            <person name="Poehlein A."/>
            <person name="Daniel R."/>
        </authorList>
    </citation>
    <scope>NUCLEOTIDE SEQUENCE [LARGE SCALE GENOMIC DNA]</scope>
    <source>
        <strain evidence="7 8">DSM 14427</strain>
    </source>
</reference>
<dbReference type="CDD" id="cd07377">
    <property type="entry name" value="WHTH_GntR"/>
    <property type="match status" value="1"/>
</dbReference>
<keyword evidence="8" id="KW-1185">Reference proteome</keyword>
<evidence type="ECO:0000256" key="3">
    <source>
        <dbReference type="ARBA" id="ARBA00023015"/>
    </source>
</evidence>
<dbReference type="Pfam" id="PF00155">
    <property type="entry name" value="Aminotran_1_2"/>
    <property type="match status" value="1"/>
</dbReference>
<dbReference type="Proteomes" id="UP000191554">
    <property type="component" value="Unassembled WGS sequence"/>
</dbReference>
<dbReference type="AlphaFoldDB" id="A0A1V4SDT1"/>
<keyword evidence="4" id="KW-0238">DNA-binding</keyword>
<dbReference type="SUPFAM" id="SSF46785">
    <property type="entry name" value="Winged helix' DNA-binding domain"/>
    <property type="match status" value="1"/>
</dbReference>
<keyword evidence="7" id="KW-0808">Transferase</keyword>
<dbReference type="GO" id="GO:0030170">
    <property type="term" value="F:pyridoxal phosphate binding"/>
    <property type="evidence" value="ECO:0007669"/>
    <property type="project" value="InterPro"/>
</dbReference>
<keyword evidence="3" id="KW-0805">Transcription regulation</keyword>
<sequence length="470" mass="53140">MNIVSIQFQDDKQPKYLQLFEHIKQSITAGELKPGEKLPTVRSLSQALDINSITVLNAYKQLENNKYVTAKKGSGYYVSNMKGQKESILSSGELGMTTGKDVINFASAAPHPSIFPTESFKECINEVLERDRGFAFGYQESSGFKPLRSSILGYIGEKYGIKAGNEENVLIVSGAQQGIDLIGKVLLNPGDYVIMENPTYDGAAAVFKSRGARVVGVSVEEDGADITELEKKIRICRPKLIYLMTSYQNPTTVSYSAEKLEQVLVLAKKYEVCIVEDDSMSELNFGNRHPITLKRLDIDNSYVIYLKSFSKILMPGLRAGCMIIPGQLTKEFTKIKHNSDLASSGLIQRALDMYFRTGKWEEHLQYMKEIYRGKYEFMLTQLERMEKYGVKYEKPGGGLYFWITLPKGLSAMEMYHECREEGLVLIPSGVFFELDHKNKDRSLRLSFASSNIEEIRHGMDILEKCLDRRV</sequence>
<feature type="domain" description="HTH gntR-type" evidence="6">
    <location>
        <begin position="13"/>
        <end position="81"/>
    </location>
</feature>
<dbReference type="InterPro" id="IPR015421">
    <property type="entry name" value="PyrdxlP-dep_Trfase_major"/>
</dbReference>
<dbReference type="EC" id="2.6.1.39" evidence="7"/>
<comment type="caution">
    <text evidence="7">The sequence shown here is derived from an EMBL/GenBank/DDBJ whole genome shotgun (WGS) entry which is preliminary data.</text>
</comment>
<dbReference type="OrthoDB" id="9802328at2"/>
<dbReference type="GO" id="GO:0047536">
    <property type="term" value="F:2-aminoadipate transaminase activity"/>
    <property type="evidence" value="ECO:0007669"/>
    <property type="project" value="UniProtKB-EC"/>
</dbReference>
<dbReference type="Gene3D" id="1.10.10.10">
    <property type="entry name" value="Winged helix-like DNA-binding domain superfamily/Winged helix DNA-binding domain"/>
    <property type="match status" value="1"/>
</dbReference>
<keyword evidence="5" id="KW-0804">Transcription</keyword>
<evidence type="ECO:0000256" key="1">
    <source>
        <dbReference type="ARBA" id="ARBA00005384"/>
    </source>
</evidence>
<dbReference type="GO" id="GO:0003700">
    <property type="term" value="F:DNA-binding transcription factor activity"/>
    <property type="evidence" value="ECO:0007669"/>
    <property type="project" value="InterPro"/>
</dbReference>
<dbReference type="CDD" id="cd00609">
    <property type="entry name" value="AAT_like"/>
    <property type="match status" value="1"/>
</dbReference>
<dbReference type="Gene3D" id="3.40.640.10">
    <property type="entry name" value="Type I PLP-dependent aspartate aminotransferase-like (Major domain)"/>
    <property type="match status" value="1"/>
</dbReference>
<keyword evidence="7" id="KW-0032">Aminotransferase</keyword>
<proteinExistence type="inferred from homology"/>
<dbReference type="Gene3D" id="3.90.1150.10">
    <property type="entry name" value="Aspartate Aminotransferase, domain 1"/>
    <property type="match status" value="1"/>
</dbReference>
<gene>
    <name evidence="7" type="primary">lysN_2</name>
    <name evidence="7" type="ORF">CLHUN_41250</name>
</gene>
<dbReference type="PANTHER" id="PTHR46577:SF1">
    <property type="entry name" value="HTH-TYPE TRANSCRIPTIONAL REGULATORY PROTEIN GABR"/>
    <property type="match status" value="1"/>
</dbReference>
<dbReference type="SMART" id="SM00345">
    <property type="entry name" value="HTH_GNTR"/>
    <property type="match status" value="1"/>
</dbReference>
<dbReference type="InterPro" id="IPR004839">
    <property type="entry name" value="Aminotransferase_I/II_large"/>
</dbReference>
<evidence type="ECO:0000256" key="5">
    <source>
        <dbReference type="ARBA" id="ARBA00023163"/>
    </source>
</evidence>
<dbReference type="Pfam" id="PF00392">
    <property type="entry name" value="GntR"/>
    <property type="match status" value="1"/>
</dbReference>
<dbReference type="InterPro" id="IPR015424">
    <property type="entry name" value="PyrdxlP-dep_Trfase"/>
</dbReference>
<organism evidence="7 8">
    <name type="scientific">Ruminiclostridium hungatei</name>
    <name type="common">Clostridium hungatei</name>
    <dbReference type="NCBI Taxonomy" id="48256"/>
    <lineage>
        <taxon>Bacteria</taxon>
        <taxon>Bacillati</taxon>
        <taxon>Bacillota</taxon>
        <taxon>Clostridia</taxon>
        <taxon>Eubacteriales</taxon>
        <taxon>Oscillospiraceae</taxon>
        <taxon>Ruminiclostridium</taxon>
    </lineage>
</organism>
<dbReference type="PANTHER" id="PTHR46577">
    <property type="entry name" value="HTH-TYPE TRANSCRIPTIONAL REGULATORY PROTEIN GABR"/>
    <property type="match status" value="1"/>
</dbReference>
<accession>A0A1V4SDT1</accession>
<keyword evidence="2" id="KW-0663">Pyridoxal phosphate</keyword>
<evidence type="ECO:0000256" key="4">
    <source>
        <dbReference type="ARBA" id="ARBA00023125"/>
    </source>
</evidence>
<evidence type="ECO:0000256" key="2">
    <source>
        <dbReference type="ARBA" id="ARBA00022898"/>
    </source>
</evidence>
<comment type="similarity">
    <text evidence="1">In the C-terminal section; belongs to the class-I pyridoxal-phosphate-dependent aminotransferase family.</text>
</comment>
<dbReference type="InterPro" id="IPR051446">
    <property type="entry name" value="HTH_trans_reg/aminotransferase"/>
</dbReference>
<dbReference type="EMBL" id="MZGX01000037">
    <property type="protein sequence ID" value="OPX42010.1"/>
    <property type="molecule type" value="Genomic_DNA"/>
</dbReference>